<dbReference type="InterPro" id="IPR058240">
    <property type="entry name" value="rSAM_sf"/>
</dbReference>
<dbReference type="SFLD" id="SFLDG01067">
    <property type="entry name" value="SPASM/twitch_domain_containing"/>
    <property type="match status" value="1"/>
</dbReference>
<dbReference type="PANTHER" id="PTHR11228">
    <property type="entry name" value="RADICAL SAM DOMAIN PROTEIN"/>
    <property type="match status" value="1"/>
</dbReference>
<evidence type="ECO:0000259" key="6">
    <source>
        <dbReference type="PROSITE" id="PS51918"/>
    </source>
</evidence>
<keyword evidence="3" id="KW-0479">Metal-binding</keyword>
<dbReference type="GO" id="GO:0051536">
    <property type="term" value="F:iron-sulfur cluster binding"/>
    <property type="evidence" value="ECO:0007669"/>
    <property type="project" value="UniProtKB-KW"/>
</dbReference>
<dbReference type="CDD" id="cd01335">
    <property type="entry name" value="Radical_SAM"/>
    <property type="match status" value="1"/>
</dbReference>
<dbReference type="InterPro" id="IPR013785">
    <property type="entry name" value="Aldolase_TIM"/>
</dbReference>
<dbReference type="InterPro" id="IPR007197">
    <property type="entry name" value="rSAM"/>
</dbReference>
<evidence type="ECO:0000256" key="5">
    <source>
        <dbReference type="ARBA" id="ARBA00023014"/>
    </source>
</evidence>
<dbReference type="GO" id="GO:0003824">
    <property type="term" value="F:catalytic activity"/>
    <property type="evidence" value="ECO:0007669"/>
    <property type="project" value="InterPro"/>
</dbReference>
<reference evidence="7 8" key="1">
    <citation type="submission" date="2020-05" db="EMBL/GenBank/DDBJ databases">
        <title>Draft genome sequence of Desulfovibrio sp. strain HN2T.</title>
        <authorList>
            <person name="Ueno A."/>
            <person name="Tamazawa S."/>
            <person name="Tamamura S."/>
            <person name="Murakami T."/>
            <person name="Kiyama T."/>
            <person name="Inomata H."/>
            <person name="Amano Y."/>
            <person name="Miyakawa K."/>
            <person name="Tamaki H."/>
            <person name="Naganuma T."/>
            <person name="Kaneko K."/>
        </authorList>
    </citation>
    <scope>NUCLEOTIDE SEQUENCE [LARGE SCALE GENOMIC DNA]</scope>
    <source>
        <strain evidence="7 8">HN2</strain>
    </source>
</reference>
<dbReference type="AlphaFoldDB" id="A0A7J0BNG0"/>
<comment type="caution">
    <text evidence="7">The sequence shown here is derived from an EMBL/GenBank/DDBJ whole genome shotgun (WGS) entry which is preliminary data.</text>
</comment>
<gene>
    <name evidence="7" type="ORF">DSM101010T_36180</name>
</gene>
<sequence length="303" mass="33428">MIQERTQAWNFTPKGEPRGFIEPETLRELWFHTGTNCNLSCSFCLEGSGPGVFRLDEISLEDVAPYLDEAVRLGVERFSFTGGEPFMAAGFPAILEYAASLRPCLVLTNATRPLSRSLATIAHLAHGANPVSFRVSLDRPDPEQHDAARGEGSFERALHGLTALYTLGFSVSVARHADRDEDAAAVSRRYAALFKNAGLPENLNIVAFPDLGRPSTSPEVPQITTDCMTRYHTAESRSRFMCAFSKMIVKRGGKMQVLPCTLVDDDEEYYFGTDLEAALNEPVSLRHHRCFSCFAYGASCSES</sequence>
<dbReference type="PROSITE" id="PS51918">
    <property type="entry name" value="RADICAL_SAM"/>
    <property type="match status" value="1"/>
</dbReference>
<keyword evidence="4" id="KW-0408">Iron</keyword>
<organism evidence="7 8">
    <name type="scientific">Desulfovibrio subterraneus</name>
    <dbReference type="NCBI Taxonomy" id="2718620"/>
    <lineage>
        <taxon>Bacteria</taxon>
        <taxon>Pseudomonadati</taxon>
        <taxon>Thermodesulfobacteriota</taxon>
        <taxon>Desulfovibrionia</taxon>
        <taxon>Desulfovibrionales</taxon>
        <taxon>Desulfovibrionaceae</taxon>
        <taxon>Desulfovibrio</taxon>
    </lineage>
</organism>
<evidence type="ECO:0000256" key="2">
    <source>
        <dbReference type="ARBA" id="ARBA00022691"/>
    </source>
</evidence>
<feature type="domain" description="Radical SAM core" evidence="6">
    <location>
        <begin position="21"/>
        <end position="245"/>
    </location>
</feature>
<protein>
    <recommendedName>
        <fullName evidence="6">Radical SAM core domain-containing protein</fullName>
    </recommendedName>
</protein>
<evidence type="ECO:0000313" key="8">
    <source>
        <dbReference type="Proteomes" id="UP000503840"/>
    </source>
</evidence>
<dbReference type="InterPro" id="IPR050377">
    <property type="entry name" value="Radical_SAM_PqqE_MftC-like"/>
</dbReference>
<accession>A0A7J0BNG0</accession>
<dbReference type="Proteomes" id="UP000503840">
    <property type="component" value="Unassembled WGS sequence"/>
</dbReference>
<evidence type="ECO:0000256" key="1">
    <source>
        <dbReference type="ARBA" id="ARBA00001966"/>
    </source>
</evidence>
<keyword evidence="5" id="KW-0411">Iron-sulfur</keyword>
<dbReference type="SUPFAM" id="SSF102114">
    <property type="entry name" value="Radical SAM enzymes"/>
    <property type="match status" value="1"/>
</dbReference>
<dbReference type="Pfam" id="PF04055">
    <property type="entry name" value="Radical_SAM"/>
    <property type="match status" value="1"/>
</dbReference>
<dbReference type="Gene3D" id="3.20.20.70">
    <property type="entry name" value="Aldolase class I"/>
    <property type="match status" value="1"/>
</dbReference>
<dbReference type="SFLD" id="SFLDS00029">
    <property type="entry name" value="Radical_SAM"/>
    <property type="match status" value="1"/>
</dbReference>
<name>A0A7J0BNG0_9BACT</name>
<keyword evidence="2" id="KW-0949">S-adenosyl-L-methionine</keyword>
<dbReference type="EMBL" id="BLVO01000016">
    <property type="protein sequence ID" value="GFM35253.1"/>
    <property type="molecule type" value="Genomic_DNA"/>
</dbReference>
<keyword evidence="8" id="KW-1185">Reference proteome</keyword>
<comment type="cofactor">
    <cofactor evidence="1">
        <name>[4Fe-4S] cluster</name>
        <dbReference type="ChEBI" id="CHEBI:49883"/>
    </cofactor>
</comment>
<dbReference type="GO" id="GO:0046872">
    <property type="term" value="F:metal ion binding"/>
    <property type="evidence" value="ECO:0007669"/>
    <property type="project" value="UniProtKB-KW"/>
</dbReference>
<evidence type="ECO:0000256" key="4">
    <source>
        <dbReference type="ARBA" id="ARBA00023004"/>
    </source>
</evidence>
<evidence type="ECO:0000256" key="3">
    <source>
        <dbReference type="ARBA" id="ARBA00022723"/>
    </source>
</evidence>
<evidence type="ECO:0000313" key="7">
    <source>
        <dbReference type="EMBL" id="GFM35253.1"/>
    </source>
</evidence>
<proteinExistence type="predicted"/>
<dbReference type="PANTHER" id="PTHR11228:SF7">
    <property type="entry name" value="PQQA PEPTIDE CYCLASE"/>
    <property type="match status" value="1"/>
</dbReference>